<gene>
    <name evidence="2" type="ORF">WG900_13190</name>
</gene>
<dbReference type="RefSeq" id="WP_339967701.1">
    <property type="nucleotide sequence ID" value="NZ_JBBHJY010000006.1"/>
</dbReference>
<reference evidence="2 3" key="1">
    <citation type="submission" date="2024-03" db="EMBL/GenBank/DDBJ databases">
        <authorList>
            <person name="Jo J.-H."/>
        </authorList>
    </citation>
    <scope>NUCLEOTIDE SEQUENCE [LARGE SCALE GENOMIC DNA]</scope>
    <source>
        <strain evidence="2 3">AS3R-12</strain>
    </source>
</reference>
<accession>A0ABU8SAG9</accession>
<dbReference type="Proteomes" id="UP001379235">
    <property type="component" value="Unassembled WGS sequence"/>
</dbReference>
<protein>
    <submittedName>
        <fullName evidence="2">Uncharacterized protein</fullName>
    </submittedName>
</protein>
<dbReference type="EMBL" id="JBBHJY010000006">
    <property type="protein sequence ID" value="MEJ6010870.1"/>
    <property type="molecule type" value="Genomic_DNA"/>
</dbReference>
<comment type="caution">
    <text evidence="2">The sequence shown here is derived from an EMBL/GenBank/DDBJ whole genome shotgun (WGS) entry which is preliminary data.</text>
</comment>
<evidence type="ECO:0000313" key="3">
    <source>
        <dbReference type="Proteomes" id="UP001379235"/>
    </source>
</evidence>
<evidence type="ECO:0000256" key="1">
    <source>
        <dbReference type="SAM" id="MobiDB-lite"/>
    </source>
</evidence>
<keyword evidence="3" id="KW-1185">Reference proteome</keyword>
<proteinExistence type="predicted"/>
<feature type="region of interest" description="Disordered" evidence="1">
    <location>
        <begin position="70"/>
        <end position="93"/>
    </location>
</feature>
<sequence>MFTQLNPPIPLHVLGKGDGYAIGMIDYGQEHNLMWVTAIDATGEIWCAPNPKVRMGRNWSMGRAENPLVAASKQSCAGPDGRPDFTLRAETAN</sequence>
<name>A0ABU8SAG9_9SPHN</name>
<organism evidence="2 3">
    <name type="scientific">Novosphingobium aquae</name>
    <dbReference type="NCBI Taxonomy" id="3133435"/>
    <lineage>
        <taxon>Bacteria</taxon>
        <taxon>Pseudomonadati</taxon>
        <taxon>Pseudomonadota</taxon>
        <taxon>Alphaproteobacteria</taxon>
        <taxon>Sphingomonadales</taxon>
        <taxon>Sphingomonadaceae</taxon>
        <taxon>Novosphingobium</taxon>
    </lineage>
</organism>
<evidence type="ECO:0000313" key="2">
    <source>
        <dbReference type="EMBL" id="MEJ6010870.1"/>
    </source>
</evidence>